<protein>
    <submittedName>
        <fullName evidence="2">Uncharacterized protein</fullName>
    </submittedName>
</protein>
<sequence length="59" mass="6251">MAGAARGSRGARGVLPWLLLISSVSGYVETDEFISDLDKPRTALKTRSENGGAYPMAPI</sequence>
<organism evidence="2 3">
    <name type="scientific">Plutella xylostella</name>
    <name type="common">Diamondback moth</name>
    <name type="synonym">Plutella maculipennis</name>
    <dbReference type="NCBI Taxonomy" id="51655"/>
    <lineage>
        <taxon>Eukaryota</taxon>
        <taxon>Metazoa</taxon>
        <taxon>Ecdysozoa</taxon>
        <taxon>Arthropoda</taxon>
        <taxon>Hexapoda</taxon>
        <taxon>Insecta</taxon>
        <taxon>Pterygota</taxon>
        <taxon>Neoptera</taxon>
        <taxon>Endopterygota</taxon>
        <taxon>Lepidoptera</taxon>
        <taxon>Glossata</taxon>
        <taxon>Ditrysia</taxon>
        <taxon>Yponomeutoidea</taxon>
        <taxon>Plutellidae</taxon>
        <taxon>Plutella</taxon>
    </lineage>
</organism>
<accession>A0ABQ7PZ26</accession>
<reference evidence="2 3" key="1">
    <citation type="submission" date="2021-06" db="EMBL/GenBank/DDBJ databases">
        <title>A haploid diamondback moth (Plutella xylostella L.) genome assembly resolves 31 chromosomes and identifies a diamide resistance mutation.</title>
        <authorList>
            <person name="Ward C.M."/>
            <person name="Perry K.D."/>
            <person name="Baker G."/>
            <person name="Powis K."/>
            <person name="Heckel D.G."/>
            <person name="Baxter S.W."/>
        </authorList>
    </citation>
    <scope>NUCLEOTIDE SEQUENCE [LARGE SCALE GENOMIC DNA]</scope>
    <source>
        <strain evidence="2 3">LV</strain>
        <tissue evidence="2">Single pupa</tissue>
    </source>
</reference>
<dbReference type="EMBL" id="JAHIBW010000025">
    <property type="protein sequence ID" value="KAG7298241.1"/>
    <property type="molecule type" value="Genomic_DNA"/>
</dbReference>
<proteinExistence type="predicted"/>
<feature type="chain" id="PRO_5047440571" evidence="1">
    <location>
        <begin position="31"/>
        <end position="59"/>
    </location>
</feature>
<evidence type="ECO:0000256" key="1">
    <source>
        <dbReference type="SAM" id="SignalP"/>
    </source>
</evidence>
<keyword evidence="1" id="KW-0732">Signal</keyword>
<evidence type="ECO:0000313" key="2">
    <source>
        <dbReference type="EMBL" id="KAG7298241.1"/>
    </source>
</evidence>
<evidence type="ECO:0000313" key="3">
    <source>
        <dbReference type="Proteomes" id="UP000823941"/>
    </source>
</evidence>
<comment type="caution">
    <text evidence="2">The sequence shown here is derived from an EMBL/GenBank/DDBJ whole genome shotgun (WGS) entry which is preliminary data.</text>
</comment>
<gene>
    <name evidence="2" type="ORF">JYU34_019061</name>
</gene>
<keyword evidence="3" id="KW-1185">Reference proteome</keyword>
<name>A0ABQ7PZ26_PLUXY</name>
<dbReference type="Proteomes" id="UP000823941">
    <property type="component" value="Chromosome 25"/>
</dbReference>
<feature type="signal peptide" evidence="1">
    <location>
        <begin position="1"/>
        <end position="30"/>
    </location>
</feature>